<evidence type="ECO:0000313" key="6">
    <source>
        <dbReference type="EMBL" id="KIY23873.1"/>
    </source>
</evidence>
<comment type="caution">
    <text evidence="6">The sequence shown here is derived from an EMBL/GenBank/DDBJ whole genome shotgun (WGS) entry which is preliminary data.</text>
</comment>
<evidence type="ECO:0000256" key="2">
    <source>
        <dbReference type="ARBA" id="ARBA00023082"/>
    </source>
</evidence>
<sequence length="163" mass="19286">MEGFEHLAKQYEPMIHKIISSLNIYKNKQDYFHIGLVGLWEAAEAFKPEKGEFTNYAYSYVKGQILNEMNRTNRFAERSIYQKEEYWETVEDTHPDQPLELEFLLSYCQGLTEKETKWVVYTCIDFLSIREIAETEKVSLSAVKQWRSGAKRKLKEQVLTILD</sequence>
<dbReference type="SUPFAM" id="SSF88659">
    <property type="entry name" value="Sigma3 and sigma4 domains of RNA polymerase sigma factors"/>
    <property type="match status" value="1"/>
</dbReference>
<dbReference type="Pfam" id="PF04542">
    <property type="entry name" value="Sigma70_r2"/>
    <property type="match status" value="1"/>
</dbReference>
<accession>A0A0D6ZGV1</accession>
<gene>
    <name evidence="6" type="ORF">UB32_00290</name>
</gene>
<organism evidence="6 7">
    <name type="scientific">Mesobacillus subterraneus</name>
    <dbReference type="NCBI Taxonomy" id="285983"/>
    <lineage>
        <taxon>Bacteria</taxon>
        <taxon>Bacillati</taxon>
        <taxon>Bacillota</taxon>
        <taxon>Bacilli</taxon>
        <taxon>Bacillales</taxon>
        <taxon>Bacillaceae</taxon>
        <taxon>Mesobacillus</taxon>
    </lineage>
</organism>
<dbReference type="Proteomes" id="UP000032512">
    <property type="component" value="Unassembled WGS sequence"/>
</dbReference>
<dbReference type="NCBIfam" id="TIGR02937">
    <property type="entry name" value="sigma70-ECF"/>
    <property type="match status" value="1"/>
</dbReference>
<keyword evidence="1" id="KW-0805">Transcription regulation</keyword>
<dbReference type="InterPro" id="IPR013324">
    <property type="entry name" value="RNA_pol_sigma_r3/r4-like"/>
</dbReference>
<dbReference type="PANTHER" id="PTHR30385">
    <property type="entry name" value="SIGMA FACTOR F FLAGELLAR"/>
    <property type="match status" value="1"/>
</dbReference>
<keyword evidence="2" id="KW-0731">Sigma factor</keyword>
<keyword evidence="7" id="KW-1185">Reference proteome</keyword>
<keyword evidence="4" id="KW-0804">Transcription</keyword>
<dbReference type="Gene3D" id="1.10.1740.10">
    <property type="match status" value="1"/>
</dbReference>
<evidence type="ECO:0000313" key="7">
    <source>
        <dbReference type="Proteomes" id="UP000032512"/>
    </source>
</evidence>
<dbReference type="InterPro" id="IPR036388">
    <property type="entry name" value="WH-like_DNA-bd_sf"/>
</dbReference>
<dbReference type="SUPFAM" id="SSF88946">
    <property type="entry name" value="Sigma2 domain of RNA polymerase sigma factors"/>
    <property type="match status" value="1"/>
</dbReference>
<evidence type="ECO:0000259" key="5">
    <source>
        <dbReference type="Pfam" id="PF04542"/>
    </source>
</evidence>
<dbReference type="GO" id="GO:0006352">
    <property type="term" value="P:DNA-templated transcription initiation"/>
    <property type="evidence" value="ECO:0007669"/>
    <property type="project" value="InterPro"/>
</dbReference>
<evidence type="ECO:0000256" key="3">
    <source>
        <dbReference type="ARBA" id="ARBA00023125"/>
    </source>
</evidence>
<dbReference type="GO" id="GO:0003677">
    <property type="term" value="F:DNA binding"/>
    <property type="evidence" value="ECO:0007669"/>
    <property type="project" value="UniProtKB-KW"/>
</dbReference>
<protein>
    <submittedName>
        <fullName evidence="6">RNA polymerase sigma24 factor</fullName>
    </submittedName>
</protein>
<dbReference type="InterPro" id="IPR013325">
    <property type="entry name" value="RNA_pol_sigma_r2"/>
</dbReference>
<proteinExistence type="predicted"/>
<dbReference type="Gene3D" id="1.10.10.10">
    <property type="entry name" value="Winged helix-like DNA-binding domain superfamily/Winged helix DNA-binding domain"/>
    <property type="match status" value="1"/>
</dbReference>
<dbReference type="InterPro" id="IPR007627">
    <property type="entry name" value="RNA_pol_sigma70_r2"/>
</dbReference>
<dbReference type="PATRIC" id="fig|285983.3.peg.2694"/>
<dbReference type="OrthoDB" id="9783788at2"/>
<dbReference type="PANTHER" id="PTHR30385:SF7">
    <property type="entry name" value="RNA POLYMERASE SIGMA FACTOR FLIA"/>
    <property type="match status" value="1"/>
</dbReference>
<dbReference type="RefSeq" id="WP_044390242.1">
    <property type="nucleotide sequence ID" value="NZ_JXIQ01000002.1"/>
</dbReference>
<dbReference type="AlphaFoldDB" id="A0A0D6ZGV1"/>
<reference evidence="6 7" key="1">
    <citation type="submission" date="2015-01" db="EMBL/GenBank/DDBJ databases">
        <title>Draft genome sequences of the supercritical CO2 tolerant bacteria Bacillus subterraneus MITOT1 and Bacillus cereus MIT0214.</title>
        <authorList>
            <person name="Peet K.C."/>
            <person name="Thompson J.R."/>
        </authorList>
    </citation>
    <scope>NUCLEOTIDE SEQUENCE [LARGE SCALE GENOMIC DNA]</scope>
    <source>
        <strain evidence="6 7">MITOT1</strain>
    </source>
</reference>
<evidence type="ECO:0000256" key="4">
    <source>
        <dbReference type="ARBA" id="ARBA00023163"/>
    </source>
</evidence>
<name>A0A0D6ZGV1_9BACI</name>
<dbReference type="GO" id="GO:0016987">
    <property type="term" value="F:sigma factor activity"/>
    <property type="evidence" value="ECO:0007669"/>
    <property type="project" value="UniProtKB-KW"/>
</dbReference>
<feature type="domain" description="RNA polymerase sigma-70 region 2" evidence="5">
    <location>
        <begin position="7"/>
        <end position="74"/>
    </location>
</feature>
<keyword evidence="3" id="KW-0238">DNA-binding</keyword>
<dbReference type="EMBL" id="JXIQ01000002">
    <property type="protein sequence ID" value="KIY23873.1"/>
    <property type="molecule type" value="Genomic_DNA"/>
</dbReference>
<dbReference type="InterPro" id="IPR014284">
    <property type="entry name" value="RNA_pol_sigma-70_dom"/>
</dbReference>
<evidence type="ECO:0000256" key="1">
    <source>
        <dbReference type="ARBA" id="ARBA00023015"/>
    </source>
</evidence>